<dbReference type="Gene3D" id="3.10.580.10">
    <property type="entry name" value="CBS-domain"/>
    <property type="match status" value="1"/>
</dbReference>
<feature type="domain" description="CBS" evidence="3">
    <location>
        <begin position="83"/>
        <end position="139"/>
    </location>
</feature>
<evidence type="ECO:0000259" key="3">
    <source>
        <dbReference type="PROSITE" id="PS51371"/>
    </source>
</evidence>
<dbReference type="PANTHER" id="PTHR43080">
    <property type="entry name" value="CBS DOMAIN-CONTAINING PROTEIN CBSX3, MITOCHONDRIAL"/>
    <property type="match status" value="1"/>
</dbReference>
<evidence type="ECO:0000313" key="5">
    <source>
        <dbReference type="Proteomes" id="UP000253769"/>
    </source>
</evidence>
<evidence type="ECO:0000256" key="2">
    <source>
        <dbReference type="PROSITE-ProRule" id="PRU00703"/>
    </source>
</evidence>
<dbReference type="Pfam" id="PF00571">
    <property type="entry name" value="CBS"/>
    <property type="match status" value="2"/>
</dbReference>
<dbReference type="EMBL" id="QQOH01000003">
    <property type="protein sequence ID" value="RDE19703.1"/>
    <property type="molecule type" value="Genomic_DNA"/>
</dbReference>
<dbReference type="AlphaFoldDB" id="A0A369WEI2"/>
<keyword evidence="5" id="KW-1185">Reference proteome</keyword>
<comment type="caution">
    <text evidence="4">The sequence shown here is derived from an EMBL/GenBank/DDBJ whole genome shotgun (WGS) entry which is preliminary data.</text>
</comment>
<dbReference type="Proteomes" id="UP000253769">
    <property type="component" value="Unassembled WGS sequence"/>
</dbReference>
<proteinExistence type="predicted"/>
<protein>
    <submittedName>
        <fullName evidence="4">CBS domain-containing protein</fullName>
    </submittedName>
</protein>
<dbReference type="OrthoDB" id="9794094at2"/>
<dbReference type="InterPro" id="IPR051257">
    <property type="entry name" value="Diverse_CBS-Domain"/>
</dbReference>
<dbReference type="SUPFAM" id="SSF54631">
    <property type="entry name" value="CBS-domain pair"/>
    <property type="match status" value="1"/>
</dbReference>
<accession>A0A369WEI2</accession>
<evidence type="ECO:0000313" key="4">
    <source>
        <dbReference type="EMBL" id="RDE19703.1"/>
    </source>
</evidence>
<dbReference type="SMART" id="SM00116">
    <property type="entry name" value="CBS"/>
    <property type="match status" value="2"/>
</dbReference>
<feature type="domain" description="CBS" evidence="3">
    <location>
        <begin position="9"/>
        <end position="67"/>
    </location>
</feature>
<dbReference type="InterPro" id="IPR000644">
    <property type="entry name" value="CBS_dom"/>
</dbReference>
<evidence type="ECO:0000256" key="1">
    <source>
        <dbReference type="ARBA" id="ARBA00023122"/>
    </source>
</evidence>
<sequence length="146" mass="16516">MPLKVSTFMTSKVLVANPEDGIRQTFFRMRENDVRHMPVVDEDRNLVGIISDRDLRRPEWVDEAPDLSHIYNLDDNLSVGDLMTTNVVVAHTYDTIAKATKVLTQHRFGALPVLNKDQDLVGMLSALDLLKALDLMLDEQKKAKKG</sequence>
<dbReference type="InterPro" id="IPR046342">
    <property type="entry name" value="CBS_dom_sf"/>
</dbReference>
<name>A0A369WEI2_9GAMM</name>
<dbReference type="PROSITE" id="PS51371">
    <property type="entry name" value="CBS"/>
    <property type="match status" value="2"/>
</dbReference>
<dbReference type="RefSeq" id="WP_114696049.1">
    <property type="nucleotide sequence ID" value="NZ_QQOH01000003.1"/>
</dbReference>
<gene>
    <name evidence="4" type="ORF">DV711_12550</name>
</gene>
<reference evidence="4 5" key="1">
    <citation type="submission" date="2018-07" db="EMBL/GenBank/DDBJ databases">
        <title>Motiliproteus coralliicola sp. nov., a bacterium isolated from Coral.</title>
        <authorList>
            <person name="Wang G."/>
        </authorList>
    </citation>
    <scope>NUCLEOTIDE SEQUENCE [LARGE SCALE GENOMIC DNA]</scope>
    <source>
        <strain evidence="4 5">C34</strain>
    </source>
</reference>
<keyword evidence="1 2" id="KW-0129">CBS domain</keyword>
<organism evidence="4 5">
    <name type="scientific">Motiliproteus coralliicola</name>
    <dbReference type="NCBI Taxonomy" id="2283196"/>
    <lineage>
        <taxon>Bacteria</taxon>
        <taxon>Pseudomonadati</taxon>
        <taxon>Pseudomonadota</taxon>
        <taxon>Gammaproteobacteria</taxon>
        <taxon>Oceanospirillales</taxon>
        <taxon>Oceanospirillaceae</taxon>
        <taxon>Motiliproteus</taxon>
    </lineage>
</organism>
<dbReference type="PANTHER" id="PTHR43080:SF2">
    <property type="entry name" value="CBS DOMAIN-CONTAINING PROTEIN"/>
    <property type="match status" value="1"/>
</dbReference>